<comment type="similarity">
    <text evidence="1">Belongs to the short-chain dehydrogenases/reductases (SDR) family.</text>
</comment>
<name>A0ABP8SVA0_9ACTN</name>
<dbReference type="PANTHER" id="PTHR24320:SF148">
    <property type="entry name" value="NAD(P)-BINDING ROSSMANN-FOLD SUPERFAMILY PROTEIN"/>
    <property type="match status" value="1"/>
</dbReference>
<dbReference type="PANTHER" id="PTHR24320">
    <property type="entry name" value="RETINOL DEHYDROGENASE"/>
    <property type="match status" value="1"/>
</dbReference>
<evidence type="ECO:0000313" key="3">
    <source>
        <dbReference type="EMBL" id="GAA4576292.1"/>
    </source>
</evidence>
<dbReference type="InterPro" id="IPR036291">
    <property type="entry name" value="NAD(P)-bd_dom_sf"/>
</dbReference>
<evidence type="ECO:0000256" key="2">
    <source>
        <dbReference type="ARBA" id="ARBA00023002"/>
    </source>
</evidence>
<evidence type="ECO:0000256" key="1">
    <source>
        <dbReference type="ARBA" id="ARBA00006484"/>
    </source>
</evidence>
<dbReference type="RefSeq" id="WP_346122952.1">
    <property type="nucleotide sequence ID" value="NZ_BAABGU010000030.1"/>
</dbReference>
<proteinExistence type="inferred from homology"/>
<accession>A0ABP8SVA0</accession>
<gene>
    <name evidence="3" type="ORF">GCM10023176_47380</name>
</gene>
<keyword evidence="4" id="KW-1185">Reference proteome</keyword>
<sequence length="322" mass="33660">MTATARLTTPFTARTTAAEILDGVDLTGRRMIVTGGASGIGAETVRALAGAGAEVTVATRDPGRAAALVEEFAGPGAGSVRSAALDLADLSSVDAFVAAWEGPLHALVANAGVMAVPTRQLTPEGWEMQLATNYLGHFALARGLRDNLRAAGSARVVVVSSGAQLRRAVDFDDPQFERQPYEPWAAYFQSKTADVLLVVGIARHWAADGITANAANPGYIMTNLQRHLDDDTLRAFGVTMDEAGNRTVPDYFKSPAQGAATSVLLAASPLVEGVTGRYFEDNQEAEVVRGGPEPTTGVAAHSIDPASADRLWAYAEGVLAAR</sequence>
<organism evidence="3 4">
    <name type="scientific">Micromonospora coerulea</name>
    <dbReference type="NCBI Taxonomy" id="47856"/>
    <lineage>
        <taxon>Bacteria</taxon>
        <taxon>Bacillati</taxon>
        <taxon>Actinomycetota</taxon>
        <taxon>Actinomycetes</taxon>
        <taxon>Micromonosporales</taxon>
        <taxon>Micromonosporaceae</taxon>
        <taxon>Micromonospora</taxon>
    </lineage>
</organism>
<keyword evidence="2" id="KW-0560">Oxidoreductase</keyword>
<dbReference type="EMBL" id="BAABGU010000030">
    <property type="protein sequence ID" value="GAA4576292.1"/>
    <property type="molecule type" value="Genomic_DNA"/>
</dbReference>
<dbReference type="Proteomes" id="UP001500307">
    <property type="component" value="Unassembled WGS sequence"/>
</dbReference>
<reference evidence="4" key="1">
    <citation type="journal article" date="2019" name="Int. J. Syst. Evol. Microbiol.">
        <title>The Global Catalogue of Microorganisms (GCM) 10K type strain sequencing project: providing services to taxonomists for standard genome sequencing and annotation.</title>
        <authorList>
            <consortium name="The Broad Institute Genomics Platform"/>
            <consortium name="The Broad Institute Genome Sequencing Center for Infectious Disease"/>
            <person name="Wu L."/>
            <person name="Ma J."/>
        </authorList>
    </citation>
    <scope>NUCLEOTIDE SEQUENCE [LARGE SCALE GENOMIC DNA]</scope>
    <source>
        <strain evidence="4">JCM 3175</strain>
    </source>
</reference>
<dbReference type="Gene3D" id="3.40.50.720">
    <property type="entry name" value="NAD(P)-binding Rossmann-like Domain"/>
    <property type="match status" value="1"/>
</dbReference>
<dbReference type="PRINTS" id="PR00081">
    <property type="entry name" value="GDHRDH"/>
</dbReference>
<protein>
    <submittedName>
        <fullName evidence="3">SDR family NAD(P)-dependent oxidoreductase</fullName>
    </submittedName>
</protein>
<evidence type="ECO:0000313" key="4">
    <source>
        <dbReference type="Proteomes" id="UP001500307"/>
    </source>
</evidence>
<dbReference type="InterPro" id="IPR002347">
    <property type="entry name" value="SDR_fam"/>
</dbReference>
<comment type="caution">
    <text evidence="3">The sequence shown here is derived from an EMBL/GenBank/DDBJ whole genome shotgun (WGS) entry which is preliminary data.</text>
</comment>
<dbReference type="Pfam" id="PF00106">
    <property type="entry name" value="adh_short"/>
    <property type="match status" value="1"/>
</dbReference>
<dbReference type="SUPFAM" id="SSF51735">
    <property type="entry name" value="NAD(P)-binding Rossmann-fold domains"/>
    <property type="match status" value="1"/>
</dbReference>